<keyword evidence="1" id="KW-0732">Signal</keyword>
<evidence type="ECO:0000313" key="2">
    <source>
        <dbReference type="EMBL" id="CAL8097707.1"/>
    </source>
</evidence>
<dbReference type="InterPro" id="IPR016187">
    <property type="entry name" value="CTDL_fold"/>
</dbReference>
<evidence type="ECO:0008006" key="4">
    <source>
        <dbReference type="Google" id="ProtNLM"/>
    </source>
</evidence>
<reference evidence="2 3" key="1">
    <citation type="submission" date="2024-08" db="EMBL/GenBank/DDBJ databases">
        <authorList>
            <person name="Cucini C."/>
            <person name="Frati F."/>
        </authorList>
    </citation>
    <scope>NUCLEOTIDE SEQUENCE [LARGE SCALE GENOMIC DNA]</scope>
</reference>
<keyword evidence="3" id="KW-1185">Reference proteome</keyword>
<dbReference type="Proteomes" id="UP001642540">
    <property type="component" value="Unassembled WGS sequence"/>
</dbReference>
<dbReference type="InterPro" id="IPR016186">
    <property type="entry name" value="C-type_lectin-like/link_sf"/>
</dbReference>
<name>A0ABP1QCW4_9HEXA</name>
<feature type="signal peptide" evidence="1">
    <location>
        <begin position="1"/>
        <end position="21"/>
    </location>
</feature>
<evidence type="ECO:0000313" key="3">
    <source>
        <dbReference type="Proteomes" id="UP001642540"/>
    </source>
</evidence>
<organism evidence="2 3">
    <name type="scientific">Orchesella dallaii</name>
    <dbReference type="NCBI Taxonomy" id="48710"/>
    <lineage>
        <taxon>Eukaryota</taxon>
        <taxon>Metazoa</taxon>
        <taxon>Ecdysozoa</taxon>
        <taxon>Arthropoda</taxon>
        <taxon>Hexapoda</taxon>
        <taxon>Collembola</taxon>
        <taxon>Entomobryomorpha</taxon>
        <taxon>Entomobryoidea</taxon>
        <taxon>Orchesellidae</taxon>
        <taxon>Orchesellinae</taxon>
        <taxon>Orchesella</taxon>
    </lineage>
</organism>
<sequence length="113" mass="12937">MDKILLQFLLVIFALGTFASGSVIKTLDNTDKFDVESTQHKLDFVVNVNRKIYYADNVGYYNWTGARENCQSNGMKLASITTEREKRGLERSYNRDTFTGSYWTSAWNSLEAS</sequence>
<proteinExistence type="predicted"/>
<protein>
    <recommendedName>
        <fullName evidence="4">C-type lectin domain-containing protein</fullName>
    </recommendedName>
</protein>
<evidence type="ECO:0000256" key="1">
    <source>
        <dbReference type="SAM" id="SignalP"/>
    </source>
</evidence>
<comment type="caution">
    <text evidence="2">The sequence shown here is derived from an EMBL/GenBank/DDBJ whole genome shotgun (WGS) entry which is preliminary data.</text>
</comment>
<feature type="chain" id="PRO_5045903984" description="C-type lectin domain-containing protein" evidence="1">
    <location>
        <begin position="22"/>
        <end position="113"/>
    </location>
</feature>
<dbReference type="EMBL" id="CAXLJM020000030">
    <property type="protein sequence ID" value="CAL8097707.1"/>
    <property type="molecule type" value="Genomic_DNA"/>
</dbReference>
<dbReference type="CDD" id="cd00037">
    <property type="entry name" value="CLECT"/>
    <property type="match status" value="1"/>
</dbReference>
<dbReference type="SUPFAM" id="SSF56436">
    <property type="entry name" value="C-type lectin-like"/>
    <property type="match status" value="1"/>
</dbReference>
<accession>A0ABP1QCW4</accession>
<gene>
    <name evidence="2" type="ORF">ODALV1_LOCUS9715</name>
</gene>
<dbReference type="Gene3D" id="3.10.100.10">
    <property type="entry name" value="Mannose-Binding Protein A, subunit A"/>
    <property type="match status" value="1"/>
</dbReference>